<proteinExistence type="predicted"/>
<dbReference type="GO" id="GO:0004523">
    <property type="term" value="F:RNA-DNA hybrid ribonuclease activity"/>
    <property type="evidence" value="ECO:0007669"/>
    <property type="project" value="InterPro"/>
</dbReference>
<evidence type="ECO:0000313" key="3">
    <source>
        <dbReference type="Proteomes" id="UP000257109"/>
    </source>
</evidence>
<dbReference type="InterPro" id="IPR012337">
    <property type="entry name" value="RNaseH-like_sf"/>
</dbReference>
<accession>A0A371HWN1</accession>
<sequence length="215" mass="23860">MQRSLSKTEGHDRCPTSFDMPSPSIIVRIDLPIHQVLGKPDLAGRMVAWSVQLSEFDILFESRGHIKAQVIADFLVELTFEGGRELEGEWYLSVDGSSSHTGSGAGIVLEGPTRVLIEQSLHFEFRASNNQAEYEALLARMKLALELGTKKLTAKSDSKLVTGQINGDYQTKDPQLVKYRERASAMASSFDNFILLHVPRDQNERANLLAKLAST</sequence>
<feature type="domain" description="RNase H type-1" evidence="1">
    <location>
        <begin position="86"/>
        <end position="215"/>
    </location>
</feature>
<dbReference type="SUPFAM" id="SSF53098">
    <property type="entry name" value="Ribonuclease H-like"/>
    <property type="match status" value="1"/>
</dbReference>
<evidence type="ECO:0000313" key="2">
    <source>
        <dbReference type="EMBL" id="RDY07211.1"/>
    </source>
</evidence>
<keyword evidence="3" id="KW-1185">Reference proteome</keyword>
<feature type="non-terminal residue" evidence="2">
    <location>
        <position position="1"/>
    </location>
</feature>
<dbReference type="AlphaFoldDB" id="A0A371HWN1"/>
<reference evidence="2" key="1">
    <citation type="submission" date="2018-05" db="EMBL/GenBank/DDBJ databases">
        <title>Draft genome of Mucuna pruriens seed.</title>
        <authorList>
            <person name="Nnadi N.E."/>
            <person name="Vos R."/>
            <person name="Hasami M.H."/>
            <person name="Devisetty U.K."/>
            <person name="Aguiy J.C."/>
        </authorList>
    </citation>
    <scope>NUCLEOTIDE SEQUENCE [LARGE SCALE GENOMIC DNA]</scope>
    <source>
        <strain evidence="2">JCA_2017</strain>
    </source>
</reference>
<dbReference type="PANTHER" id="PTHR48475">
    <property type="entry name" value="RIBONUCLEASE H"/>
    <property type="match status" value="1"/>
</dbReference>
<dbReference type="Gene3D" id="3.30.420.10">
    <property type="entry name" value="Ribonuclease H-like superfamily/Ribonuclease H"/>
    <property type="match status" value="1"/>
</dbReference>
<dbReference type="Pfam" id="PF13456">
    <property type="entry name" value="RVT_3"/>
    <property type="match status" value="1"/>
</dbReference>
<dbReference type="InterPro" id="IPR002156">
    <property type="entry name" value="RNaseH_domain"/>
</dbReference>
<dbReference type="Proteomes" id="UP000257109">
    <property type="component" value="Unassembled WGS sequence"/>
</dbReference>
<dbReference type="CDD" id="cd09279">
    <property type="entry name" value="RNase_HI_like"/>
    <property type="match status" value="1"/>
</dbReference>
<evidence type="ECO:0000259" key="1">
    <source>
        <dbReference type="PROSITE" id="PS50879"/>
    </source>
</evidence>
<name>A0A371HWN1_MUCPR</name>
<dbReference type="GO" id="GO:0003676">
    <property type="term" value="F:nucleic acid binding"/>
    <property type="evidence" value="ECO:0007669"/>
    <property type="project" value="InterPro"/>
</dbReference>
<dbReference type="OrthoDB" id="2016287at2759"/>
<gene>
    <name evidence="2" type="primary">rnhA</name>
    <name evidence="2" type="ORF">CR513_08702</name>
</gene>
<dbReference type="EMBL" id="QJKJ01001521">
    <property type="protein sequence ID" value="RDY07211.1"/>
    <property type="molecule type" value="Genomic_DNA"/>
</dbReference>
<comment type="caution">
    <text evidence="2">The sequence shown here is derived from an EMBL/GenBank/DDBJ whole genome shotgun (WGS) entry which is preliminary data.</text>
</comment>
<dbReference type="PROSITE" id="PS50879">
    <property type="entry name" value="RNASE_H_1"/>
    <property type="match status" value="1"/>
</dbReference>
<dbReference type="PANTHER" id="PTHR48475:SF2">
    <property type="entry name" value="RIBONUCLEASE H"/>
    <property type="match status" value="1"/>
</dbReference>
<protein>
    <submittedName>
        <fullName evidence="2">RnhA</fullName>
    </submittedName>
</protein>
<organism evidence="2 3">
    <name type="scientific">Mucuna pruriens</name>
    <name type="common">Velvet bean</name>
    <name type="synonym">Dolichos pruriens</name>
    <dbReference type="NCBI Taxonomy" id="157652"/>
    <lineage>
        <taxon>Eukaryota</taxon>
        <taxon>Viridiplantae</taxon>
        <taxon>Streptophyta</taxon>
        <taxon>Embryophyta</taxon>
        <taxon>Tracheophyta</taxon>
        <taxon>Spermatophyta</taxon>
        <taxon>Magnoliopsida</taxon>
        <taxon>eudicotyledons</taxon>
        <taxon>Gunneridae</taxon>
        <taxon>Pentapetalae</taxon>
        <taxon>rosids</taxon>
        <taxon>fabids</taxon>
        <taxon>Fabales</taxon>
        <taxon>Fabaceae</taxon>
        <taxon>Papilionoideae</taxon>
        <taxon>50 kb inversion clade</taxon>
        <taxon>NPAAA clade</taxon>
        <taxon>indigoferoid/millettioid clade</taxon>
        <taxon>Phaseoleae</taxon>
        <taxon>Mucuna</taxon>
    </lineage>
</organism>
<dbReference type="InterPro" id="IPR036397">
    <property type="entry name" value="RNaseH_sf"/>
</dbReference>